<evidence type="ECO:0000259" key="10">
    <source>
        <dbReference type="Pfam" id="PF00080"/>
    </source>
</evidence>
<evidence type="ECO:0000256" key="7">
    <source>
        <dbReference type="ARBA" id="ARBA00025798"/>
    </source>
</evidence>
<comment type="cofactor">
    <cofactor evidence="1">
        <name>Zn(2+)</name>
        <dbReference type="ChEBI" id="CHEBI:29105"/>
    </cofactor>
</comment>
<name>A0A3L8QX34_CHLGU</name>
<comment type="caution">
    <text evidence="12">The sequence shown here is derived from an EMBL/GenBank/DDBJ whole genome shotgun (WGS) entry which is preliminary data.</text>
</comment>
<evidence type="ECO:0000256" key="9">
    <source>
        <dbReference type="SAM" id="MobiDB-lite"/>
    </source>
</evidence>
<dbReference type="Gene3D" id="2.60.40.200">
    <property type="entry name" value="Superoxide dismutase, copper/zinc binding domain"/>
    <property type="match status" value="1"/>
</dbReference>
<keyword evidence="6" id="KW-1015">Disulfide bond</keyword>
<organism evidence="12 13">
    <name type="scientific">Chloebia gouldiae</name>
    <name type="common">Gouldian finch</name>
    <name type="synonym">Erythrura gouldiae</name>
    <dbReference type="NCBI Taxonomy" id="44316"/>
    <lineage>
        <taxon>Eukaryota</taxon>
        <taxon>Metazoa</taxon>
        <taxon>Chordata</taxon>
        <taxon>Craniata</taxon>
        <taxon>Vertebrata</taxon>
        <taxon>Euteleostomi</taxon>
        <taxon>Archelosauria</taxon>
        <taxon>Archosauria</taxon>
        <taxon>Dinosauria</taxon>
        <taxon>Saurischia</taxon>
        <taxon>Theropoda</taxon>
        <taxon>Coelurosauria</taxon>
        <taxon>Aves</taxon>
        <taxon>Neognathae</taxon>
        <taxon>Neoaves</taxon>
        <taxon>Telluraves</taxon>
        <taxon>Australaves</taxon>
        <taxon>Passeriformes</taxon>
        <taxon>Passeroidea</taxon>
        <taxon>Passeridae</taxon>
        <taxon>Chloebia</taxon>
    </lineage>
</organism>
<dbReference type="PANTHER" id="PTHR10003">
    <property type="entry name" value="SUPEROXIDE DISMUTASE CU-ZN -RELATED"/>
    <property type="match status" value="1"/>
</dbReference>
<dbReference type="Pfam" id="PF00080">
    <property type="entry name" value="Sod_Cu"/>
    <property type="match status" value="1"/>
</dbReference>
<dbReference type="GO" id="GO:0006801">
    <property type="term" value="P:superoxide metabolic process"/>
    <property type="evidence" value="ECO:0007669"/>
    <property type="project" value="InterPro"/>
</dbReference>
<keyword evidence="4" id="KW-0862">Zinc</keyword>
<dbReference type="Proteomes" id="UP000276834">
    <property type="component" value="Unassembled WGS sequence"/>
</dbReference>
<keyword evidence="13" id="KW-1185">Reference proteome</keyword>
<dbReference type="FunFam" id="2.60.40.200:FF:000004">
    <property type="entry name" value="Copper chaperone for superoxide dismutase"/>
    <property type="match status" value="1"/>
</dbReference>
<dbReference type="PRINTS" id="PR00068">
    <property type="entry name" value="CUZNDISMTASE"/>
</dbReference>
<feature type="domain" description="HMA" evidence="11">
    <location>
        <begin position="15"/>
        <end position="69"/>
    </location>
</feature>
<protein>
    <recommendedName>
        <fullName evidence="8">Superoxide dismutase copper chaperone</fullName>
    </recommendedName>
</protein>
<dbReference type="InterPro" id="IPR024134">
    <property type="entry name" value="SOD_Cu/Zn_/chaperone"/>
</dbReference>
<dbReference type="CDD" id="cd00305">
    <property type="entry name" value="Cu-Zn_Superoxide_Dismutase"/>
    <property type="match status" value="1"/>
</dbReference>
<dbReference type="Pfam" id="PF00403">
    <property type="entry name" value="HMA"/>
    <property type="match status" value="1"/>
</dbReference>
<keyword evidence="5" id="KW-0186">Copper</keyword>
<evidence type="ECO:0000256" key="4">
    <source>
        <dbReference type="ARBA" id="ARBA00022833"/>
    </source>
</evidence>
<dbReference type="InterPro" id="IPR001424">
    <property type="entry name" value="SOD_Cu_Zn_dom"/>
</dbReference>
<feature type="region of interest" description="Disordered" evidence="9">
    <location>
        <begin position="256"/>
        <end position="275"/>
    </location>
</feature>
<dbReference type="InterPro" id="IPR036163">
    <property type="entry name" value="HMA_dom_sf"/>
</dbReference>
<evidence type="ECO:0000256" key="1">
    <source>
        <dbReference type="ARBA" id="ARBA00001947"/>
    </source>
</evidence>
<evidence type="ECO:0000256" key="6">
    <source>
        <dbReference type="ARBA" id="ARBA00023157"/>
    </source>
</evidence>
<dbReference type="Gene3D" id="3.30.70.100">
    <property type="match status" value="1"/>
</dbReference>
<dbReference type="EMBL" id="QUSF01001003">
    <property type="protein sequence ID" value="RLV71552.1"/>
    <property type="molecule type" value="Genomic_DNA"/>
</dbReference>
<evidence type="ECO:0000313" key="13">
    <source>
        <dbReference type="Proteomes" id="UP000276834"/>
    </source>
</evidence>
<dbReference type="SUPFAM" id="SSF55008">
    <property type="entry name" value="HMA, heavy metal-associated domain"/>
    <property type="match status" value="1"/>
</dbReference>
<sequence length="275" mass="28515">MAAPAAAGSSCRLEFSVQMSCQGCADAVRAALDASPEVKLLELRPQEQSVLVETTAAAERVQELLENSGCRAVLKGMGGSPEAPPGEAAVAALGGPGGVRGLLRFLQLSPSRCLVDGAVSGLPPGPHGLHIHEFGDLSDPCDSCGGHFNPDGETHGGPQDKHRHAGDLGNIWADAEGRARFRIEDSKLKVWDIIGRSVVVAEGEDDLGRGSHPLSRVTGNSGPGLACGVVARAAGLFQNPKRVCSCDGVTLWEERDRSRGAAPGTTPMETPSPHL</sequence>
<comment type="similarity">
    <text evidence="7">In the C-terminal section; belongs to the Cu-Zn superoxide dismutase family.</text>
</comment>
<reference evidence="12 13" key="1">
    <citation type="journal article" date="2018" name="Proc. R. Soc. B">
        <title>A non-coding region near Follistatin controls head colour polymorphism in the Gouldian finch.</title>
        <authorList>
            <person name="Toomey M.B."/>
            <person name="Marques C.I."/>
            <person name="Andrade P."/>
            <person name="Araujo P.M."/>
            <person name="Sabatino S."/>
            <person name="Gazda M.A."/>
            <person name="Afonso S."/>
            <person name="Lopes R.J."/>
            <person name="Corbo J.C."/>
            <person name="Carneiro M."/>
        </authorList>
    </citation>
    <scope>NUCLEOTIDE SEQUENCE [LARGE SCALE GENOMIC DNA]</scope>
    <source>
        <strain evidence="12">Red01</strain>
        <tissue evidence="12">Muscle</tissue>
    </source>
</reference>
<dbReference type="InterPro" id="IPR006121">
    <property type="entry name" value="HMA_dom"/>
</dbReference>
<dbReference type="OrthoDB" id="2015551at2759"/>
<evidence type="ECO:0000313" key="12">
    <source>
        <dbReference type="EMBL" id="RLV71552.1"/>
    </source>
</evidence>
<keyword evidence="3" id="KW-0479">Metal-binding</keyword>
<dbReference type="InterPro" id="IPR036423">
    <property type="entry name" value="SOD-like_Cu/Zn_dom_sf"/>
</dbReference>
<dbReference type="SUPFAM" id="SSF49329">
    <property type="entry name" value="Cu,Zn superoxide dismutase-like"/>
    <property type="match status" value="1"/>
</dbReference>
<evidence type="ECO:0000256" key="5">
    <source>
        <dbReference type="ARBA" id="ARBA00023008"/>
    </source>
</evidence>
<proteinExistence type="inferred from homology"/>
<comment type="cofactor">
    <cofactor evidence="2">
        <name>Cu(2+)</name>
        <dbReference type="ChEBI" id="CHEBI:29036"/>
    </cofactor>
</comment>
<feature type="domain" description="Superoxide dismutase copper/zinc binding" evidence="10">
    <location>
        <begin position="99"/>
        <end position="230"/>
    </location>
</feature>
<evidence type="ECO:0000259" key="11">
    <source>
        <dbReference type="Pfam" id="PF00403"/>
    </source>
</evidence>
<dbReference type="GO" id="GO:0005507">
    <property type="term" value="F:copper ion binding"/>
    <property type="evidence" value="ECO:0007669"/>
    <property type="project" value="InterPro"/>
</dbReference>
<evidence type="ECO:0000256" key="8">
    <source>
        <dbReference type="ARBA" id="ARBA00032899"/>
    </source>
</evidence>
<dbReference type="OMA" id="KNVWEER"/>
<dbReference type="CDD" id="cd00371">
    <property type="entry name" value="HMA"/>
    <property type="match status" value="1"/>
</dbReference>
<evidence type="ECO:0000256" key="3">
    <source>
        <dbReference type="ARBA" id="ARBA00022723"/>
    </source>
</evidence>
<accession>A0A3L8QX34</accession>
<evidence type="ECO:0000256" key="2">
    <source>
        <dbReference type="ARBA" id="ARBA00001973"/>
    </source>
</evidence>
<gene>
    <name evidence="12" type="ORF">DV515_00017332</name>
</gene>
<dbReference type="AlphaFoldDB" id="A0A3L8QX34"/>